<dbReference type="GO" id="GO:0006302">
    <property type="term" value="P:double-strand break repair"/>
    <property type="evidence" value="ECO:0007669"/>
    <property type="project" value="TreeGrafter"/>
</dbReference>
<organism evidence="9 10">
    <name type="scientific">Meiothermus taiwanensis</name>
    <dbReference type="NCBI Taxonomy" id="172827"/>
    <lineage>
        <taxon>Bacteria</taxon>
        <taxon>Thermotogati</taxon>
        <taxon>Deinococcota</taxon>
        <taxon>Deinococci</taxon>
        <taxon>Thermales</taxon>
        <taxon>Thermaceae</taxon>
        <taxon>Meiothermus</taxon>
    </lineage>
</organism>
<dbReference type="InterPro" id="IPR042242">
    <property type="entry name" value="RecO_C"/>
</dbReference>
<evidence type="ECO:0000313" key="10">
    <source>
        <dbReference type="Proteomes" id="UP000266089"/>
    </source>
</evidence>
<reference evidence="9 10" key="1">
    <citation type="submission" date="2018-08" db="EMBL/GenBank/DDBJ databases">
        <title>Meiothermus cateniformans JCM 15151 genome sequencing project.</title>
        <authorList>
            <person name="Da Costa M.S."/>
            <person name="Albuquerque L."/>
            <person name="Raposo P."/>
            <person name="Froufe H.J.C."/>
            <person name="Barroso C.S."/>
            <person name="Egas C."/>
        </authorList>
    </citation>
    <scope>NUCLEOTIDE SEQUENCE [LARGE SCALE GENOMIC DNA]</scope>
    <source>
        <strain evidence="9 10">JCM 15151</strain>
    </source>
</reference>
<comment type="caution">
    <text evidence="9">The sequence shown here is derived from an EMBL/GenBank/DDBJ whole genome shotgun (WGS) entry which is preliminary data.</text>
</comment>
<feature type="domain" description="DNA replication/recombination mediator RecO N-terminal" evidence="8">
    <location>
        <begin position="40"/>
        <end position="110"/>
    </location>
</feature>
<keyword evidence="5" id="KW-0234">DNA repair</keyword>
<dbReference type="InterPro" id="IPR037278">
    <property type="entry name" value="ARFGAP/RecO"/>
</dbReference>
<dbReference type="PANTHER" id="PTHR33991">
    <property type="entry name" value="DNA REPAIR PROTEIN RECO"/>
    <property type="match status" value="1"/>
</dbReference>
<proteinExistence type="inferred from homology"/>
<dbReference type="InterPro" id="IPR012340">
    <property type="entry name" value="NA-bd_OB-fold"/>
</dbReference>
<dbReference type="Gene3D" id="2.40.50.140">
    <property type="entry name" value="Nucleic acid-binding proteins"/>
    <property type="match status" value="1"/>
</dbReference>
<dbReference type="SUPFAM" id="SSF50249">
    <property type="entry name" value="Nucleic acid-binding proteins"/>
    <property type="match status" value="1"/>
</dbReference>
<dbReference type="SUPFAM" id="SSF57863">
    <property type="entry name" value="ArfGap/RecO-like zinc finger"/>
    <property type="match status" value="1"/>
</dbReference>
<evidence type="ECO:0000259" key="8">
    <source>
        <dbReference type="Pfam" id="PF11967"/>
    </source>
</evidence>
<dbReference type="AlphaFoldDB" id="A0A399DT75"/>
<evidence type="ECO:0000256" key="4">
    <source>
        <dbReference type="ARBA" id="ARBA00023172"/>
    </source>
</evidence>
<dbReference type="InterPro" id="IPR022572">
    <property type="entry name" value="DNA_rep/recomb_RecO_N"/>
</dbReference>
<dbReference type="InterPro" id="IPR003717">
    <property type="entry name" value="RecO"/>
</dbReference>
<protein>
    <recommendedName>
        <fullName evidence="2">DNA repair protein RecO</fullName>
    </recommendedName>
    <alternativeName>
        <fullName evidence="6">Recombination protein O</fullName>
    </alternativeName>
</protein>
<dbReference type="GO" id="GO:0006310">
    <property type="term" value="P:DNA recombination"/>
    <property type="evidence" value="ECO:0007669"/>
    <property type="project" value="UniProtKB-KW"/>
</dbReference>
<gene>
    <name evidence="9" type="primary">recO</name>
    <name evidence="9" type="ORF">Mcate_02628</name>
</gene>
<dbReference type="Gene3D" id="1.20.1440.120">
    <property type="entry name" value="Recombination protein O, C-terminal domain"/>
    <property type="match status" value="1"/>
</dbReference>
<keyword evidence="4" id="KW-0233">DNA recombination</keyword>
<comment type="similarity">
    <text evidence="1">Belongs to the RecO family.</text>
</comment>
<evidence type="ECO:0000256" key="5">
    <source>
        <dbReference type="ARBA" id="ARBA00023204"/>
    </source>
</evidence>
<dbReference type="EMBL" id="QWKX01000102">
    <property type="protein sequence ID" value="RIH74633.1"/>
    <property type="molecule type" value="Genomic_DNA"/>
</dbReference>
<evidence type="ECO:0000256" key="1">
    <source>
        <dbReference type="ARBA" id="ARBA00007452"/>
    </source>
</evidence>
<feature type="region of interest" description="Disordered" evidence="7">
    <location>
        <begin position="1"/>
        <end position="22"/>
    </location>
</feature>
<sequence>MPAGFIPLSDEDAPKPSNPALSQSALCSRTMGAVERYRLSEGLVVGRKPLPAGDVILSFVGPEGAAQAIARKALRPTGRSGRLSLFHHLRYQVYQKPGNDLPTLTQVELVGRLEGLEAPGRFPYASYLAELAFRIASPEVASKIWPLLTSGLKGIAKHPHPRIALLWAGWRIVKAAGLAPNLGGPGLYLLDGERVEQGGVYLGPEGMQALAAVLRLPGSEAIALLAEGAPLDRLQQALLAHVRYAVGELGSAQLLLASHVRGRE</sequence>
<keyword evidence="3" id="KW-0227">DNA damage</keyword>
<accession>A0A399DT75</accession>
<evidence type="ECO:0000256" key="6">
    <source>
        <dbReference type="ARBA" id="ARBA00033409"/>
    </source>
</evidence>
<evidence type="ECO:0000256" key="7">
    <source>
        <dbReference type="SAM" id="MobiDB-lite"/>
    </source>
</evidence>
<evidence type="ECO:0000256" key="2">
    <source>
        <dbReference type="ARBA" id="ARBA00021310"/>
    </source>
</evidence>
<dbReference type="Pfam" id="PF11967">
    <property type="entry name" value="RecO_N"/>
    <property type="match status" value="1"/>
</dbReference>
<evidence type="ECO:0000256" key="3">
    <source>
        <dbReference type="ARBA" id="ARBA00022763"/>
    </source>
</evidence>
<name>A0A399DT75_9DEIN</name>
<dbReference type="Proteomes" id="UP000266089">
    <property type="component" value="Unassembled WGS sequence"/>
</dbReference>
<dbReference type="GO" id="GO:0043590">
    <property type="term" value="C:bacterial nucleoid"/>
    <property type="evidence" value="ECO:0007669"/>
    <property type="project" value="TreeGrafter"/>
</dbReference>
<evidence type="ECO:0000313" key="9">
    <source>
        <dbReference type="EMBL" id="RIH74633.1"/>
    </source>
</evidence>
<dbReference type="PANTHER" id="PTHR33991:SF1">
    <property type="entry name" value="DNA REPAIR PROTEIN RECO"/>
    <property type="match status" value="1"/>
</dbReference>